<dbReference type="Proteomes" id="UP000663841">
    <property type="component" value="Unassembled WGS sequence"/>
</dbReference>
<comment type="similarity">
    <text evidence="1">Belongs to the peptidase M16 family.</text>
</comment>
<dbReference type="InterPro" id="IPR050361">
    <property type="entry name" value="MPP/UQCRC_Complex"/>
</dbReference>
<dbReference type="SUPFAM" id="SSF63411">
    <property type="entry name" value="LuxS/MPP-like metallohydrolase"/>
    <property type="match status" value="1"/>
</dbReference>
<evidence type="ECO:0000313" key="3">
    <source>
        <dbReference type="Proteomes" id="UP000663841"/>
    </source>
</evidence>
<name>A0A8H3AX63_9AGAM</name>
<dbReference type="EMBL" id="CAJMWW010000096">
    <property type="protein sequence ID" value="CAE6442642.1"/>
    <property type="molecule type" value="Genomic_DNA"/>
</dbReference>
<dbReference type="InterPro" id="IPR011249">
    <property type="entry name" value="Metalloenz_LuxS/M16"/>
</dbReference>
<gene>
    <name evidence="2" type="ORF">RDB_LOCUS102088</name>
</gene>
<dbReference type="GO" id="GO:0046872">
    <property type="term" value="F:metal ion binding"/>
    <property type="evidence" value="ECO:0007669"/>
    <property type="project" value="InterPro"/>
</dbReference>
<dbReference type="PANTHER" id="PTHR11851:SF49">
    <property type="entry name" value="MITOCHONDRIAL-PROCESSING PEPTIDASE SUBUNIT ALPHA"/>
    <property type="match status" value="1"/>
</dbReference>
<sequence>MLLYKNIPAAELERAKNQLKSSLVMALESRAVEVEDLGRQVLVHGRKIGVDEMCEKIDHVGPADMRRVAGRVFGESGSRVSVVVMGAEDVRDPVGVLKSYGVGRS</sequence>
<dbReference type="GO" id="GO:0005739">
    <property type="term" value="C:mitochondrion"/>
    <property type="evidence" value="ECO:0007669"/>
    <property type="project" value="TreeGrafter"/>
</dbReference>
<proteinExistence type="inferred from homology"/>
<evidence type="ECO:0000256" key="1">
    <source>
        <dbReference type="ARBA" id="ARBA00007261"/>
    </source>
</evidence>
<dbReference type="PANTHER" id="PTHR11851">
    <property type="entry name" value="METALLOPROTEASE"/>
    <property type="match status" value="1"/>
</dbReference>
<dbReference type="AlphaFoldDB" id="A0A8H3AX63"/>
<protein>
    <recommendedName>
        <fullName evidence="4">Peptidase M16 C-terminal domain-containing protein</fullName>
    </recommendedName>
</protein>
<evidence type="ECO:0000313" key="2">
    <source>
        <dbReference type="EMBL" id="CAE6442642.1"/>
    </source>
</evidence>
<dbReference type="Gene3D" id="3.30.830.10">
    <property type="entry name" value="Metalloenzyme, LuxS/M16 peptidase-like"/>
    <property type="match status" value="1"/>
</dbReference>
<evidence type="ECO:0008006" key="4">
    <source>
        <dbReference type="Google" id="ProtNLM"/>
    </source>
</evidence>
<comment type="caution">
    <text evidence="2">The sequence shown here is derived from an EMBL/GenBank/DDBJ whole genome shotgun (WGS) entry which is preliminary data.</text>
</comment>
<organism evidence="2 3">
    <name type="scientific">Rhizoctonia solani</name>
    <dbReference type="NCBI Taxonomy" id="456999"/>
    <lineage>
        <taxon>Eukaryota</taxon>
        <taxon>Fungi</taxon>
        <taxon>Dikarya</taxon>
        <taxon>Basidiomycota</taxon>
        <taxon>Agaricomycotina</taxon>
        <taxon>Agaricomycetes</taxon>
        <taxon>Cantharellales</taxon>
        <taxon>Ceratobasidiaceae</taxon>
        <taxon>Rhizoctonia</taxon>
    </lineage>
</organism>
<accession>A0A8H3AX63</accession>
<dbReference type="GO" id="GO:0006627">
    <property type="term" value="P:protein processing involved in protein targeting to mitochondrion"/>
    <property type="evidence" value="ECO:0007669"/>
    <property type="project" value="TreeGrafter"/>
</dbReference>
<reference evidence="2" key="1">
    <citation type="submission" date="2021-01" db="EMBL/GenBank/DDBJ databases">
        <authorList>
            <person name="Kaushik A."/>
        </authorList>
    </citation>
    <scope>NUCLEOTIDE SEQUENCE</scope>
    <source>
        <strain evidence="2">AG3-T5</strain>
    </source>
</reference>